<keyword evidence="1" id="KW-0489">Methyltransferase</keyword>
<accession>A0A7J8SVP7</accession>
<proteinExistence type="predicted"/>
<dbReference type="GO" id="GO:0032259">
    <property type="term" value="P:methylation"/>
    <property type="evidence" value="ECO:0007669"/>
    <property type="project" value="UniProtKB-KW"/>
</dbReference>
<evidence type="ECO:0000313" key="7">
    <source>
        <dbReference type="Proteomes" id="UP000593561"/>
    </source>
</evidence>
<reference evidence="6 7" key="1">
    <citation type="journal article" date="2019" name="Genome Biol. Evol.">
        <title>Insights into the evolution of the New World diploid cottons (Gossypium, subgenus Houzingenia) based on genome sequencing.</title>
        <authorList>
            <person name="Grover C.E."/>
            <person name="Arick M.A. 2nd"/>
            <person name="Thrash A."/>
            <person name="Conover J.L."/>
            <person name="Sanders W.S."/>
            <person name="Peterson D.G."/>
            <person name="Frelichowski J.E."/>
            <person name="Scheffler J.A."/>
            <person name="Scheffler B.E."/>
            <person name="Wendel J.F."/>
        </authorList>
    </citation>
    <scope>NUCLEOTIDE SEQUENCE [LARGE SCALE GENOMIC DNA]</scope>
    <source>
        <strain evidence="6">27</strain>
        <tissue evidence="6">Leaf</tissue>
    </source>
</reference>
<evidence type="ECO:0000259" key="5">
    <source>
        <dbReference type="Pfam" id="PF09273"/>
    </source>
</evidence>
<dbReference type="CDD" id="cd10527">
    <property type="entry name" value="SET_LSMT"/>
    <property type="match status" value="1"/>
</dbReference>
<feature type="compositionally biased region" description="Polar residues" evidence="4">
    <location>
        <begin position="275"/>
        <end position="291"/>
    </location>
</feature>
<dbReference type="Pfam" id="PF09273">
    <property type="entry name" value="Rubis-subs-bind"/>
    <property type="match status" value="1"/>
</dbReference>
<feature type="region of interest" description="Disordered" evidence="4">
    <location>
        <begin position="246"/>
        <end position="291"/>
    </location>
</feature>
<name>A0A7J8SVP7_GOSDV</name>
<comment type="caution">
    <text evidence="6">The sequence shown here is derived from an EMBL/GenBank/DDBJ whole genome shotgun (WGS) entry which is preliminary data.</text>
</comment>
<keyword evidence="2" id="KW-0808">Transferase</keyword>
<dbReference type="Gene3D" id="3.90.1420.10">
    <property type="entry name" value="Rubisco LSMT, substrate-binding domain"/>
    <property type="match status" value="1"/>
</dbReference>
<evidence type="ECO:0000256" key="3">
    <source>
        <dbReference type="ARBA" id="ARBA00022691"/>
    </source>
</evidence>
<dbReference type="GO" id="GO:0005634">
    <property type="term" value="C:nucleus"/>
    <property type="evidence" value="ECO:0007669"/>
    <property type="project" value="TreeGrafter"/>
</dbReference>
<dbReference type="InterPro" id="IPR015353">
    <property type="entry name" value="Rubisco_LSMT_subst-bd"/>
</dbReference>
<dbReference type="AlphaFoldDB" id="A0A7J8SVP7"/>
<keyword evidence="7" id="KW-1185">Reference proteome</keyword>
<gene>
    <name evidence="6" type="ORF">Godav_002301</name>
</gene>
<evidence type="ECO:0000256" key="1">
    <source>
        <dbReference type="ARBA" id="ARBA00022603"/>
    </source>
</evidence>
<evidence type="ECO:0000256" key="2">
    <source>
        <dbReference type="ARBA" id="ARBA00022679"/>
    </source>
</evidence>
<dbReference type="PANTHER" id="PTHR13271:SF34">
    <property type="entry name" value="N-LYSINE METHYLTRANSFERASE SETD6"/>
    <property type="match status" value="1"/>
</dbReference>
<dbReference type="Proteomes" id="UP000593561">
    <property type="component" value="Unassembled WGS sequence"/>
</dbReference>
<dbReference type="InterPro" id="IPR050600">
    <property type="entry name" value="SETD3_SETD6_MTase"/>
</dbReference>
<evidence type="ECO:0000256" key="4">
    <source>
        <dbReference type="SAM" id="MobiDB-lite"/>
    </source>
</evidence>
<evidence type="ECO:0000313" key="6">
    <source>
        <dbReference type="EMBL" id="MBA0630174.1"/>
    </source>
</evidence>
<feature type="domain" description="Rubisco LSMT substrate-binding" evidence="5">
    <location>
        <begin position="466"/>
        <end position="609"/>
    </location>
</feature>
<dbReference type="Gene3D" id="3.90.1410.10">
    <property type="entry name" value="set domain protein methyltransferase, domain 1"/>
    <property type="match status" value="1"/>
</dbReference>
<dbReference type="InterPro" id="IPR046341">
    <property type="entry name" value="SET_dom_sf"/>
</dbReference>
<feature type="compositionally biased region" description="Acidic residues" evidence="4">
    <location>
        <begin position="247"/>
        <end position="258"/>
    </location>
</feature>
<sequence>MLKIGGAAPLNTPLPPQPYRHSCSRRNYFSSSLMASRRLRAFKRWMKSQGIQCSHTLDFIDCPQQGISVGALSDLHEGDVVAKIPKTACLTIKTSGAREMIESAGLDGHLGLSVALMYEKSLAQDSPWAGYLQLLPPQECLPLVWTLGEVDSFLSGTELHKAIKEDKTLMYEDWKENILPLVYSAPQSLNPSSFSVKEYFAARSLIASRSFQIDEYHGFGMVPLADLFNHKTGAEDVHFTSVSPNQEYEDDVDSENGDNNELSKISGHDKRDSTCENSYIHSDSESDYSSVTGEDPMMLQMIMVREVKSGDEVSINLCLNLSSEVTLYIDHRYEYDIAASEICIMRPTVPDSSTLYGAIMSKSGIPAPCVLYNKNASDPSRRGLLDQVVRLVLTSSFFSIFHWLPFHGESKISYQVFNTYGSLGNAALLHRYGFTEANNPFDIVNIDLELVLKWGCSLFSSRYCRARLSLWRRINISGSVSENSEYFEVSSDGEPELELLTLLYIMLLPDDTCHKLDISICTADKVSANIGMILSEKHDITWSTSSEISKDLLLTEKVCRALLALADIRESCYGSKSIDEDVEALKRCCMTERKLYHSLMLRISERRILEKFRTYATAGAQIQTFQDANGTSTTRKRLKKH</sequence>
<dbReference type="GO" id="GO:0016279">
    <property type="term" value="F:protein-lysine N-methyltransferase activity"/>
    <property type="evidence" value="ECO:0007669"/>
    <property type="project" value="TreeGrafter"/>
</dbReference>
<protein>
    <recommendedName>
        <fullName evidence="5">Rubisco LSMT substrate-binding domain-containing protein</fullName>
    </recommendedName>
</protein>
<organism evidence="6 7">
    <name type="scientific">Gossypium davidsonii</name>
    <name type="common">Davidson's cotton</name>
    <name type="synonym">Gossypium klotzschianum subsp. davidsonii</name>
    <dbReference type="NCBI Taxonomy" id="34287"/>
    <lineage>
        <taxon>Eukaryota</taxon>
        <taxon>Viridiplantae</taxon>
        <taxon>Streptophyta</taxon>
        <taxon>Embryophyta</taxon>
        <taxon>Tracheophyta</taxon>
        <taxon>Spermatophyta</taxon>
        <taxon>Magnoliopsida</taxon>
        <taxon>eudicotyledons</taxon>
        <taxon>Gunneridae</taxon>
        <taxon>Pentapetalae</taxon>
        <taxon>rosids</taxon>
        <taxon>malvids</taxon>
        <taxon>Malvales</taxon>
        <taxon>Malvaceae</taxon>
        <taxon>Malvoideae</taxon>
        <taxon>Gossypium</taxon>
    </lineage>
</organism>
<dbReference type="EMBL" id="JABFAC010000012">
    <property type="protein sequence ID" value="MBA0630174.1"/>
    <property type="molecule type" value="Genomic_DNA"/>
</dbReference>
<dbReference type="PANTHER" id="PTHR13271">
    <property type="entry name" value="UNCHARACTERIZED PUTATIVE METHYLTRANSFERASE"/>
    <property type="match status" value="1"/>
</dbReference>
<keyword evidence="3" id="KW-0949">S-adenosyl-L-methionine</keyword>
<dbReference type="SUPFAM" id="SSF82199">
    <property type="entry name" value="SET domain"/>
    <property type="match status" value="1"/>
</dbReference>
<dbReference type="InterPro" id="IPR036464">
    <property type="entry name" value="Rubisco_LSMT_subst-bd_sf"/>
</dbReference>